<dbReference type="Proteomes" id="UP000046392">
    <property type="component" value="Unplaced"/>
</dbReference>
<evidence type="ECO:0000313" key="2">
    <source>
        <dbReference type="WBParaSite" id="SPAL_0001001850.1"/>
    </source>
</evidence>
<accession>A0A0N5BW13</accession>
<dbReference type="AlphaFoldDB" id="A0A0N5BW13"/>
<organism evidence="1 2">
    <name type="scientific">Strongyloides papillosus</name>
    <name type="common">Intestinal threadworm</name>
    <dbReference type="NCBI Taxonomy" id="174720"/>
    <lineage>
        <taxon>Eukaryota</taxon>
        <taxon>Metazoa</taxon>
        <taxon>Ecdysozoa</taxon>
        <taxon>Nematoda</taxon>
        <taxon>Chromadorea</taxon>
        <taxon>Rhabditida</taxon>
        <taxon>Tylenchina</taxon>
        <taxon>Panagrolaimomorpha</taxon>
        <taxon>Strongyloidoidea</taxon>
        <taxon>Strongyloididae</taxon>
        <taxon>Strongyloides</taxon>
    </lineage>
</organism>
<name>A0A0N5BW13_STREA</name>
<reference evidence="2" key="1">
    <citation type="submission" date="2017-02" db="UniProtKB">
        <authorList>
            <consortium name="WormBaseParasite"/>
        </authorList>
    </citation>
    <scope>IDENTIFICATION</scope>
</reference>
<protein>
    <submittedName>
        <fullName evidence="2">Uncharacterized protein</fullName>
    </submittedName>
</protein>
<sequence>MVRNLICYHYICLFSKNECRKAFEISGCVLANHCCIIEKCSVIFFKYLKELPQKNLICN</sequence>
<evidence type="ECO:0000313" key="1">
    <source>
        <dbReference type="Proteomes" id="UP000046392"/>
    </source>
</evidence>
<keyword evidence="1" id="KW-1185">Reference proteome</keyword>
<proteinExistence type="predicted"/>
<dbReference type="WBParaSite" id="SPAL_0001001850.1">
    <property type="protein sequence ID" value="SPAL_0001001850.1"/>
    <property type="gene ID" value="SPAL_0001001850"/>
</dbReference>